<evidence type="ECO:0000256" key="1">
    <source>
        <dbReference type="SAM" id="MobiDB-lite"/>
    </source>
</evidence>
<keyword evidence="4" id="KW-1185">Reference proteome</keyword>
<reference evidence="3" key="1">
    <citation type="submission" date="2022-01" db="EMBL/GenBank/DDBJ databases">
        <title>Whole genome-based taxonomy of the Shewanellaceae.</title>
        <authorList>
            <person name="Martin-Rodriguez A.J."/>
        </authorList>
    </citation>
    <scope>NUCLEOTIDE SEQUENCE</scope>
    <source>
        <strain evidence="3">DSM 16422</strain>
    </source>
</reference>
<keyword evidence="2" id="KW-0732">Signal</keyword>
<dbReference type="EMBL" id="JAKIKP010000005">
    <property type="protein sequence ID" value="MCL1142702.1"/>
    <property type="molecule type" value="Genomic_DNA"/>
</dbReference>
<feature type="signal peptide" evidence="2">
    <location>
        <begin position="1"/>
        <end position="21"/>
    </location>
</feature>
<evidence type="ECO:0008006" key="5">
    <source>
        <dbReference type="Google" id="ProtNLM"/>
    </source>
</evidence>
<accession>A0A9X1ZMZ4</accession>
<dbReference type="AlphaFoldDB" id="A0A9X1ZMZ4"/>
<dbReference type="RefSeq" id="WP_248995388.1">
    <property type="nucleotide sequence ID" value="NZ_JAKIKP010000005.1"/>
</dbReference>
<feature type="compositionally biased region" description="Basic and acidic residues" evidence="1">
    <location>
        <begin position="51"/>
        <end position="74"/>
    </location>
</feature>
<gene>
    <name evidence="3" type="ORF">L2672_08375</name>
</gene>
<evidence type="ECO:0000313" key="3">
    <source>
        <dbReference type="EMBL" id="MCL1142702.1"/>
    </source>
</evidence>
<feature type="chain" id="PRO_5040893791" description="Lipoprotein" evidence="2">
    <location>
        <begin position="22"/>
        <end position="80"/>
    </location>
</feature>
<organism evidence="3 4">
    <name type="scientific">Shewanella gaetbuli</name>
    <dbReference type="NCBI Taxonomy" id="220752"/>
    <lineage>
        <taxon>Bacteria</taxon>
        <taxon>Pseudomonadati</taxon>
        <taxon>Pseudomonadota</taxon>
        <taxon>Gammaproteobacteria</taxon>
        <taxon>Alteromonadales</taxon>
        <taxon>Shewanellaceae</taxon>
        <taxon>Shewanella</taxon>
    </lineage>
</organism>
<evidence type="ECO:0000313" key="4">
    <source>
        <dbReference type="Proteomes" id="UP001139333"/>
    </source>
</evidence>
<protein>
    <recommendedName>
        <fullName evidence="5">Lipoprotein</fullName>
    </recommendedName>
</protein>
<sequence length="80" mass="8863">MKIKTMIMMVVLTGLSGCAQLACDARTDGYTNELDRTLDTQSCEKQVDASLKEHADKKAQAEREASDKLLKESIEQATQK</sequence>
<proteinExistence type="predicted"/>
<dbReference type="PROSITE" id="PS51257">
    <property type="entry name" value="PROKAR_LIPOPROTEIN"/>
    <property type="match status" value="1"/>
</dbReference>
<name>A0A9X1ZMZ4_9GAMM</name>
<dbReference type="Proteomes" id="UP001139333">
    <property type="component" value="Unassembled WGS sequence"/>
</dbReference>
<evidence type="ECO:0000256" key="2">
    <source>
        <dbReference type="SAM" id="SignalP"/>
    </source>
</evidence>
<comment type="caution">
    <text evidence="3">The sequence shown here is derived from an EMBL/GenBank/DDBJ whole genome shotgun (WGS) entry which is preliminary data.</text>
</comment>
<feature type="region of interest" description="Disordered" evidence="1">
    <location>
        <begin position="51"/>
        <end position="80"/>
    </location>
</feature>